<proteinExistence type="predicted"/>
<sequence>MGRSRSRRTAPSRHWPARDAATQDFQQLSEPAKQTGEKSSRVIGEVPRCFLLHPLLSTEQDLPPSPSLQQDCLH</sequence>
<evidence type="ECO:0000256" key="1">
    <source>
        <dbReference type="SAM" id="MobiDB-lite"/>
    </source>
</evidence>
<dbReference type="Proteomes" id="UP000276834">
    <property type="component" value="Unassembled WGS sequence"/>
</dbReference>
<feature type="region of interest" description="Disordered" evidence="1">
    <location>
        <begin position="1"/>
        <end position="43"/>
    </location>
</feature>
<keyword evidence="3" id="KW-1185">Reference proteome</keyword>
<reference evidence="2 3" key="1">
    <citation type="journal article" date="2018" name="Proc. R. Soc. B">
        <title>A non-coding region near Follistatin controls head colour polymorphism in the Gouldian finch.</title>
        <authorList>
            <person name="Toomey M.B."/>
            <person name="Marques C.I."/>
            <person name="Andrade P."/>
            <person name="Araujo P.M."/>
            <person name="Sabatino S."/>
            <person name="Gazda M.A."/>
            <person name="Afonso S."/>
            <person name="Lopes R.J."/>
            <person name="Corbo J.C."/>
            <person name="Carneiro M."/>
        </authorList>
    </citation>
    <scope>NUCLEOTIDE SEQUENCE [LARGE SCALE GENOMIC DNA]</scope>
    <source>
        <strain evidence="2">Red01</strain>
        <tissue evidence="2">Muscle</tissue>
    </source>
</reference>
<dbReference type="AlphaFoldDB" id="A0A3L8RUQ0"/>
<name>A0A3L8RUQ0_CHLGU</name>
<organism evidence="2 3">
    <name type="scientific">Chloebia gouldiae</name>
    <name type="common">Gouldian finch</name>
    <name type="synonym">Erythrura gouldiae</name>
    <dbReference type="NCBI Taxonomy" id="44316"/>
    <lineage>
        <taxon>Eukaryota</taxon>
        <taxon>Metazoa</taxon>
        <taxon>Chordata</taxon>
        <taxon>Craniata</taxon>
        <taxon>Vertebrata</taxon>
        <taxon>Euteleostomi</taxon>
        <taxon>Archelosauria</taxon>
        <taxon>Archosauria</taxon>
        <taxon>Dinosauria</taxon>
        <taxon>Saurischia</taxon>
        <taxon>Theropoda</taxon>
        <taxon>Coelurosauria</taxon>
        <taxon>Aves</taxon>
        <taxon>Neognathae</taxon>
        <taxon>Neoaves</taxon>
        <taxon>Telluraves</taxon>
        <taxon>Australaves</taxon>
        <taxon>Passeriformes</taxon>
        <taxon>Passeroidea</taxon>
        <taxon>Passeridae</taxon>
        <taxon>Chloebia</taxon>
    </lineage>
</organism>
<dbReference type="EMBL" id="QUSF01000201">
    <property type="protein sequence ID" value="RLV87447.1"/>
    <property type="molecule type" value="Genomic_DNA"/>
</dbReference>
<protein>
    <submittedName>
        <fullName evidence="2">Uncharacterized protein</fullName>
    </submittedName>
</protein>
<evidence type="ECO:0000313" key="3">
    <source>
        <dbReference type="Proteomes" id="UP000276834"/>
    </source>
</evidence>
<gene>
    <name evidence="2" type="ORF">DV515_00015684</name>
</gene>
<evidence type="ECO:0000313" key="2">
    <source>
        <dbReference type="EMBL" id="RLV87447.1"/>
    </source>
</evidence>
<accession>A0A3L8RUQ0</accession>
<comment type="caution">
    <text evidence="2">The sequence shown here is derived from an EMBL/GenBank/DDBJ whole genome shotgun (WGS) entry which is preliminary data.</text>
</comment>
<feature type="compositionally biased region" description="Basic residues" evidence="1">
    <location>
        <begin position="1"/>
        <end position="11"/>
    </location>
</feature>